<keyword evidence="2 10" id="KW-0813">Transport</keyword>
<protein>
    <submittedName>
        <fullName evidence="15">TonB-dependent receptor</fullName>
    </submittedName>
</protein>
<dbReference type="PANTHER" id="PTHR30069:SF53">
    <property type="entry name" value="COLICIN I RECEPTOR-RELATED"/>
    <property type="match status" value="1"/>
</dbReference>
<evidence type="ECO:0000256" key="6">
    <source>
        <dbReference type="ARBA" id="ARBA00023065"/>
    </source>
</evidence>
<dbReference type="InterPro" id="IPR036942">
    <property type="entry name" value="Beta-barrel_TonB_sf"/>
</dbReference>
<evidence type="ECO:0000313" key="15">
    <source>
        <dbReference type="EMBL" id="PKF69881.1"/>
    </source>
</evidence>
<comment type="subcellular location">
    <subcellularLocation>
        <location evidence="1 10">Cell outer membrane</location>
        <topology evidence="1 10">Multi-pass membrane protein</topology>
    </subcellularLocation>
</comment>
<dbReference type="CDD" id="cd01347">
    <property type="entry name" value="ligand_gated_channel"/>
    <property type="match status" value="1"/>
</dbReference>
<dbReference type="Gene3D" id="2.40.170.20">
    <property type="entry name" value="TonB-dependent receptor, beta-barrel domain"/>
    <property type="match status" value="1"/>
</dbReference>
<dbReference type="SUPFAM" id="SSF56935">
    <property type="entry name" value="Porins"/>
    <property type="match status" value="1"/>
</dbReference>
<evidence type="ECO:0000256" key="3">
    <source>
        <dbReference type="ARBA" id="ARBA00022452"/>
    </source>
</evidence>
<feature type="domain" description="TonB-dependent receptor-like beta-barrel" evidence="13">
    <location>
        <begin position="174"/>
        <end position="577"/>
    </location>
</feature>
<comment type="caution">
    <text evidence="15">The sequence shown here is derived from an EMBL/GenBank/DDBJ whole genome shotgun (WGS) entry which is preliminary data.</text>
</comment>
<dbReference type="GO" id="GO:0015889">
    <property type="term" value="P:cobalamin transport"/>
    <property type="evidence" value="ECO:0007669"/>
    <property type="project" value="TreeGrafter"/>
</dbReference>
<evidence type="ECO:0000259" key="13">
    <source>
        <dbReference type="Pfam" id="PF00593"/>
    </source>
</evidence>
<dbReference type="Proteomes" id="UP000242861">
    <property type="component" value="Unassembled WGS sequence"/>
</dbReference>
<keyword evidence="3 10" id="KW-1134">Transmembrane beta strand</keyword>
<dbReference type="InterPro" id="IPR039426">
    <property type="entry name" value="TonB-dep_rcpt-like"/>
</dbReference>
<keyword evidence="5 12" id="KW-0732">Signal</keyword>
<dbReference type="InterPro" id="IPR000531">
    <property type="entry name" value="Beta-barrel_TonB"/>
</dbReference>
<feature type="chain" id="PRO_5014180621" evidence="12">
    <location>
        <begin position="22"/>
        <end position="615"/>
    </location>
</feature>
<dbReference type="InterPro" id="IPR012910">
    <property type="entry name" value="Plug_dom"/>
</dbReference>
<evidence type="ECO:0000256" key="1">
    <source>
        <dbReference type="ARBA" id="ARBA00004571"/>
    </source>
</evidence>
<dbReference type="Pfam" id="PF00593">
    <property type="entry name" value="TonB_dep_Rec_b-barrel"/>
    <property type="match status" value="1"/>
</dbReference>
<evidence type="ECO:0000313" key="16">
    <source>
        <dbReference type="Proteomes" id="UP000242861"/>
    </source>
</evidence>
<evidence type="ECO:0000256" key="7">
    <source>
        <dbReference type="ARBA" id="ARBA00023077"/>
    </source>
</evidence>
<keyword evidence="8 10" id="KW-0472">Membrane</keyword>
<evidence type="ECO:0000256" key="9">
    <source>
        <dbReference type="ARBA" id="ARBA00023237"/>
    </source>
</evidence>
<keyword evidence="9 10" id="KW-0998">Cell outer membrane</keyword>
<keyword evidence="7 11" id="KW-0798">TonB box</keyword>
<evidence type="ECO:0000256" key="2">
    <source>
        <dbReference type="ARBA" id="ARBA00022448"/>
    </source>
</evidence>
<dbReference type="PANTHER" id="PTHR30069">
    <property type="entry name" value="TONB-DEPENDENT OUTER MEMBRANE RECEPTOR"/>
    <property type="match status" value="1"/>
</dbReference>
<reference evidence="16" key="1">
    <citation type="submission" date="2017-12" db="EMBL/GenBank/DDBJ databases">
        <authorList>
            <person name="Yu X.-Y."/>
        </authorList>
    </citation>
    <scope>NUCLEOTIDE SEQUENCE [LARGE SCALE GENOMIC DNA]</scope>
    <source>
        <strain evidence="16">ZYSR67-Z</strain>
    </source>
</reference>
<dbReference type="GO" id="GO:0009279">
    <property type="term" value="C:cell outer membrane"/>
    <property type="evidence" value="ECO:0007669"/>
    <property type="project" value="UniProtKB-SubCell"/>
</dbReference>
<dbReference type="Gene3D" id="2.170.130.10">
    <property type="entry name" value="TonB-dependent receptor, plug domain"/>
    <property type="match status" value="1"/>
</dbReference>
<name>A0A2I0CL87_9PSED</name>
<dbReference type="AlphaFoldDB" id="A0A2I0CL87"/>
<gene>
    <name evidence="15" type="ORF">CW360_16625</name>
</gene>
<keyword evidence="15" id="KW-0675">Receptor</keyword>
<dbReference type="PROSITE" id="PS52016">
    <property type="entry name" value="TONB_DEPENDENT_REC_3"/>
    <property type="match status" value="1"/>
</dbReference>
<evidence type="ECO:0000256" key="5">
    <source>
        <dbReference type="ARBA" id="ARBA00022729"/>
    </source>
</evidence>
<keyword evidence="4 10" id="KW-0812">Transmembrane</keyword>
<proteinExistence type="inferred from homology"/>
<keyword evidence="6" id="KW-0406">Ion transport</keyword>
<sequence length="615" mass="67891">MKLSRIALAVALAPSLSCAHAASTTETLKLTETLISANREAQPRNASSAANTVFNRQDIERLQPSSVADLLQRVPGVQIARSGGPGSTVSLFMRGTKSAQSLVLVDGQRISSASAGGSPLEYLSIEQIERVEVLRGSRSAVYGSDAIGGVVHIITRRGTDQPLTPRLRIGYGTHNTWERSLGLSGGDQHTRFSLQASADDTRGINRSYANSAPDNDRDAYRNNAFSANLNHRFSEQLEAGFSVLDQRGESEYDMDWGGQYPYFDYQVSSYSGFLSAQINALWKSRLELGHSENRSTVRYDDVKGSSPFNTYRDSAAWLNTLELGNGHSLIVGADGYEETLHSNINYTEDSRWNHGLILQHNYRGERFSSELGLRHDKNAQFGSSNTFSGAVTYALNADNDLILSYAEGFRAPTFNDLYWPGGGNPTLQPESSKSYELQWRSQLAATTRLETSLYRTDLRNAIAGWPAQNIDKARINGFEASLQQELLGWQAALGLSLIDPRDRETGKTLDRRARRTLSLDLDRSFGALSIGAGWQAVSSSYDDLANNRELSGYGLLNLRSAWQASDEVQLGFKLDNVLNKQYSRAQYGVGWPATYYTYRETGRTALMSVTWTPSL</sequence>
<evidence type="ECO:0000256" key="12">
    <source>
        <dbReference type="SAM" id="SignalP"/>
    </source>
</evidence>
<evidence type="ECO:0000259" key="14">
    <source>
        <dbReference type="Pfam" id="PF07715"/>
    </source>
</evidence>
<dbReference type="GO" id="GO:0006811">
    <property type="term" value="P:monoatomic ion transport"/>
    <property type="evidence" value="ECO:0007669"/>
    <property type="project" value="UniProtKB-KW"/>
</dbReference>
<evidence type="ECO:0000256" key="8">
    <source>
        <dbReference type="ARBA" id="ARBA00023136"/>
    </source>
</evidence>
<evidence type="ECO:0000256" key="4">
    <source>
        <dbReference type="ARBA" id="ARBA00022692"/>
    </source>
</evidence>
<comment type="similarity">
    <text evidence="10 11">Belongs to the TonB-dependent receptor family.</text>
</comment>
<dbReference type="RefSeq" id="WP_101194450.1">
    <property type="nucleotide sequence ID" value="NZ_PIYS01000034.1"/>
</dbReference>
<dbReference type="InterPro" id="IPR037066">
    <property type="entry name" value="Plug_dom_sf"/>
</dbReference>
<feature type="domain" description="TonB-dependent receptor plug" evidence="14">
    <location>
        <begin position="47"/>
        <end position="150"/>
    </location>
</feature>
<feature type="signal peptide" evidence="12">
    <location>
        <begin position="1"/>
        <end position="21"/>
    </location>
</feature>
<organism evidence="15 16">
    <name type="scientific">Pseudomonas fluvialis</name>
    <dbReference type="NCBI Taxonomy" id="1793966"/>
    <lineage>
        <taxon>Bacteria</taxon>
        <taxon>Pseudomonadati</taxon>
        <taxon>Pseudomonadota</taxon>
        <taxon>Gammaproteobacteria</taxon>
        <taxon>Pseudomonadales</taxon>
        <taxon>Pseudomonadaceae</taxon>
        <taxon>Pseudomonas</taxon>
    </lineage>
</organism>
<evidence type="ECO:0000256" key="11">
    <source>
        <dbReference type="RuleBase" id="RU003357"/>
    </source>
</evidence>
<dbReference type="Pfam" id="PF07715">
    <property type="entry name" value="Plug"/>
    <property type="match status" value="1"/>
</dbReference>
<evidence type="ECO:0000256" key="10">
    <source>
        <dbReference type="PROSITE-ProRule" id="PRU01360"/>
    </source>
</evidence>
<dbReference type="EMBL" id="PIYS01000034">
    <property type="protein sequence ID" value="PKF69881.1"/>
    <property type="molecule type" value="Genomic_DNA"/>
</dbReference>
<accession>A0A2I0CL87</accession>